<comment type="similarity">
    <text evidence="3">Belongs to the tyrosinase family. Hemocyanin subfamily.</text>
</comment>
<dbReference type="InterPro" id="IPR005204">
    <property type="entry name" value="Hemocyanin_N"/>
</dbReference>
<dbReference type="PROSITE" id="PS00210">
    <property type="entry name" value="HEMOCYANIN_2"/>
    <property type="match status" value="1"/>
</dbReference>
<evidence type="ECO:0000259" key="10">
    <source>
        <dbReference type="PROSITE" id="PS00498"/>
    </source>
</evidence>
<dbReference type="GO" id="GO:0016491">
    <property type="term" value="F:oxidoreductase activity"/>
    <property type="evidence" value="ECO:0007669"/>
    <property type="project" value="InterPro"/>
</dbReference>
<dbReference type="Gene3D" id="1.20.1370.10">
    <property type="entry name" value="Hemocyanin, N-terminal domain"/>
    <property type="match status" value="1"/>
</dbReference>
<evidence type="ECO:0000256" key="6">
    <source>
        <dbReference type="ARBA" id="ARBA00022621"/>
    </source>
</evidence>
<keyword evidence="8" id="KW-0186">Copper</keyword>
<sequence length="632" mass="72760">MVLHERQIRILKLFKHLSLATVGGGVPRDQRDSRLADLTLSVRPGEIFSCFHPDHLEDARHLYEIFYEAKDFNDFVHLAQEARTFVNEGLFAFAAEVAVLYRPDCKGLSVPPIQQIFPERFVPSATLAEIINKASTKPAGDESPILVDVKDTGNIFDPEYNLAYFREDIGINAHHWHWHLVYPATWNASYFGKEKDRKGELFYYMHQQMCARYDCERLSNGLNRMIPFHNFDEELEGYAPHLSHLSSGRYYAPRPAGLRLSDLKDVDVQEMERWRERIIDAIHLGHIEGTDGKEIALDEEHGADILGDLIESSYESKNPVFYGSLHNMGHVMMARIHDPDGRFQETLGVMSDTSTSLRDPIFYRWHRFIDNIFQDYKATLPVYTKDQLHFAGVEVTDIHINARIPNVIDTFMLRDELEMSYGFIFGSDGSYKARYQHLDHEHFSYTINVQSTLPAKKEATVRIFLAPKYDELGNIIPPNELRRLCIEMDKFKTELTPGINTVVRNSVDSSVALSREYTFEELERGDGITEDRTEYCSCGWPQHLLVPKGNPKGMVYYLFVMLTDRDQDKVTDGAGDHSICSDAVSYCGAKDDKYPDKKSMGYPFDRPLHYETLEGFLTKNMHVREITVKFHP</sequence>
<evidence type="ECO:0000256" key="1">
    <source>
        <dbReference type="ARBA" id="ARBA00002958"/>
    </source>
</evidence>
<dbReference type="PROSITE" id="PS00209">
    <property type="entry name" value="HEMOCYANIN_1"/>
    <property type="match status" value="1"/>
</dbReference>
<dbReference type="InterPro" id="IPR037020">
    <property type="entry name" value="Hemocyanin_C_sf"/>
</dbReference>
<dbReference type="InterPro" id="IPR000896">
    <property type="entry name" value="Hemocyanin/hexamerin_mid_dom"/>
</dbReference>
<dbReference type="AlphaFoldDB" id="A0A1E1WVS7"/>
<name>A0A1E1WVS7_TITOB</name>
<dbReference type="Pfam" id="PF03722">
    <property type="entry name" value="Hemocyanin_N"/>
    <property type="match status" value="1"/>
</dbReference>
<dbReference type="InterPro" id="IPR014756">
    <property type="entry name" value="Ig_E-set"/>
</dbReference>
<organism evidence="11">
    <name type="scientific">Tityus obscurus</name>
    <name type="common">Amazonian scorpion</name>
    <name type="synonym">Tityus cambridgei</name>
    <dbReference type="NCBI Taxonomy" id="1221240"/>
    <lineage>
        <taxon>Eukaryota</taxon>
        <taxon>Metazoa</taxon>
        <taxon>Ecdysozoa</taxon>
        <taxon>Arthropoda</taxon>
        <taxon>Chelicerata</taxon>
        <taxon>Arachnida</taxon>
        <taxon>Scorpiones</taxon>
        <taxon>Buthida</taxon>
        <taxon>Buthoidea</taxon>
        <taxon>Buthidae</taxon>
        <taxon>Tityus</taxon>
    </lineage>
</organism>
<dbReference type="InterPro" id="IPR013788">
    <property type="entry name" value="Hemocyanin/hexamerin"/>
</dbReference>
<comment type="function">
    <text evidence="1">Hemocyanins are copper-containing oxygen carriers occurring freely dissolved in the hemolymph of many mollusks and arthropods.</text>
</comment>
<keyword evidence="4" id="KW-0813">Transport</keyword>
<dbReference type="GO" id="GO:0005344">
    <property type="term" value="F:oxygen carrier activity"/>
    <property type="evidence" value="ECO:0007669"/>
    <property type="project" value="UniProtKB-KW"/>
</dbReference>
<dbReference type="FunFam" id="1.20.1370.10:FF:000002">
    <property type="entry name" value="Hemocyanin subunit B"/>
    <property type="match status" value="1"/>
</dbReference>
<dbReference type="SUPFAM" id="SSF81296">
    <property type="entry name" value="E set domains"/>
    <property type="match status" value="1"/>
</dbReference>
<dbReference type="FunFam" id="1.10.1280.10:FF:000004">
    <property type="entry name" value="Hemocyanin subunit 2"/>
    <property type="match status" value="1"/>
</dbReference>
<dbReference type="PRINTS" id="PR00187">
    <property type="entry name" value="HAEMOCYANIN"/>
</dbReference>
<dbReference type="Pfam" id="PF00372">
    <property type="entry name" value="Hemocyanin_M"/>
    <property type="match status" value="1"/>
</dbReference>
<dbReference type="GO" id="GO:0005576">
    <property type="term" value="C:extracellular region"/>
    <property type="evidence" value="ECO:0007669"/>
    <property type="project" value="UniProtKB-SubCell"/>
</dbReference>
<dbReference type="InterPro" id="IPR005203">
    <property type="entry name" value="Hemocyanin_C"/>
</dbReference>
<evidence type="ECO:0000256" key="2">
    <source>
        <dbReference type="ARBA" id="ARBA00004239"/>
    </source>
</evidence>
<evidence type="ECO:0000256" key="8">
    <source>
        <dbReference type="ARBA" id="ARBA00023008"/>
    </source>
</evidence>
<dbReference type="FunFam" id="2.60.40.1520:FF:000001">
    <property type="entry name" value="Hemocyanin subunit 2"/>
    <property type="match status" value="1"/>
</dbReference>
<dbReference type="InterPro" id="IPR036697">
    <property type="entry name" value="Hemocyanin_N_sf"/>
</dbReference>
<evidence type="ECO:0000256" key="3">
    <source>
        <dbReference type="ARBA" id="ARBA00009470"/>
    </source>
</evidence>
<keyword evidence="9" id="KW-1015">Disulfide bond</keyword>
<keyword evidence="5" id="KW-0964">Secreted</keyword>
<dbReference type="PANTHER" id="PTHR11511">
    <property type="entry name" value="LARVAL STORAGE PROTEIN/PHENOLOXIDASE"/>
    <property type="match status" value="1"/>
</dbReference>
<dbReference type="Gene3D" id="2.60.40.1520">
    <property type="entry name" value="Hemocyanin, C-terminal domain"/>
    <property type="match status" value="1"/>
</dbReference>
<dbReference type="InterPro" id="IPR008922">
    <property type="entry name" value="Di-copper_centre_dom_sf"/>
</dbReference>
<dbReference type="InterPro" id="IPR002227">
    <property type="entry name" value="Tyrosinase_Cu-bd"/>
</dbReference>
<evidence type="ECO:0000256" key="7">
    <source>
        <dbReference type="ARBA" id="ARBA00022723"/>
    </source>
</evidence>
<evidence type="ECO:0000256" key="9">
    <source>
        <dbReference type="ARBA" id="ARBA00023157"/>
    </source>
</evidence>
<dbReference type="PROSITE" id="PS00498">
    <property type="entry name" value="TYROSINASE_2"/>
    <property type="match status" value="1"/>
</dbReference>
<dbReference type="EMBL" id="GEMQ01000122">
    <property type="protein sequence ID" value="JAT91067.1"/>
    <property type="molecule type" value="Transcribed_RNA"/>
</dbReference>
<accession>A0A1E1WVS7</accession>
<dbReference type="GO" id="GO:0046872">
    <property type="term" value="F:metal ion binding"/>
    <property type="evidence" value="ECO:0007669"/>
    <property type="project" value="UniProtKB-KW"/>
</dbReference>
<evidence type="ECO:0000313" key="11">
    <source>
        <dbReference type="EMBL" id="JAT91067.1"/>
    </source>
</evidence>
<comment type="subcellular location">
    <subcellularLocation>
        <location evidence="2">Secreted</location>
        <location evidence="2">Extracellular space</location>
    </subcellularLocation>
</comment>
<dbReference type="SUPFAM" id="SSF48056">
    <property type="entry name" value="Di-copper centre-containing domain"/>
    <property type="match status" value="1"/>
</dbReference>
<dbReference type="Gene3D" id="1.10.1280.10">
    <property type="entry name" value="Di-copper center containing domain from catechol oxidase"/>
    <property type="match status" value="1"/>
</dbReference>
<reference evidence="11" key="1">
    <citation type="submission" date="2015-08" db="EMBL/GenBank/DDBJ databases">
        <title>Proteomic endorsed transcriptomic profile of the venom gland from Tityus obscurus.</title>
        <authorList>
            <person name="Oliveira U.C."/>
            <person name="Nishiyama M.Y.Jr."/>
            <person name="Santos M.B."/>
            <person name="Silva A.P."/>
            <person name="Chalkidis H.M."/>
            <person name="Imberg A.S."/>
            <person name="Candido D.M."/>
            <person name="Yamanouye N."/>
            <person name="Dorce V.A."/>
            <person name="Junqueira-de-Azevedo I.L."/>
        </authorList>
    </citation>
    <scope>NUCLEOTIDE SEQUENCE</scope>
    <source>
        <tissue evidence="11">Telson</tissue>
    </source>
</reference>
<feature type="domain" description="Tyrosinase copper-binding" evidence="10">
    <location>
        <begin position="359"/>
        <end position="370"/>
    </location>
</feature>
<proteinExistence type="inferred from homology"/>
<keyword evidence="7" id="KW-0479">Metal-binding</keyword>
<evidence type="ECO:0000256" key="5">
    <source>
        <dbReference type="ARBA" id="ARBA00022525"/>
    </source>
</evidence>
<dbReference type="Pfam" id="PF03723">
    <property type="entry name" value="Hemocyanin_C"/>
    <property type="match status" value="1"/>
</dbReference>
<evidence type="ECO:0000256" key="4">
    <source>
        <dbReference type="ARBA" id="ARBA00022448"/>
    </source>
</evidence>
<dbReference type="PANTHER" id="PTHR11511:SF4">
    <property type="entry name" value="PHENOLOXIDASE 2-RELATED"/>
    <property type="match status" value="1"/>
</dbReference>
<protein>
    <submittedName>
        <fullName evidence="11">Putative hemocyanin subunit</fullName>
    </submittedName>
</protein>
<dbReference type="SUPFAM" id="SSF48050">
    <property type="entry name" value="Hemocyanin, N-terminal domain"/>
    <property type="match status" value="1"/>
</dbReference>
<keyword evidence="6" id="KW-0561">Oxygen transport</keyword>